<name>A0A8T2JBK5_9PIPI</name>
<organism evidence="1 2">
    <name type="scientific">Hymenochirus boettgeri</name>
    <name type="common">Congo dwarf clawed frog</name>
    <dbReference type="NCBI Taxonomy" id="247094"/>
    <lineage>
        <taxon>Eukaryota</taxon>
        <taxon>Metazoa</taxon>
        <taxon>Chordata</taxon>
        <taxon>Craniata</taxon>
        <taxon>Vertebrata</taxon>
        <taxon>Euteleostomi</taxon>
        <taxon>Amphibia</taxon>
        <taxon>Batrachia</taxon>
        <taxon>Anura</taxon>
        <taxon>Pipoidea</taxon>
        <taxon>Pipidae</taxon>
        <taxon>Pipinae</taxon>
        <taxon>Hymenochirus</taxon>
    </lineage>
</organism>
<gene>
    <name evidence="1" type="ORF">GDO86_006566</name>
</gene>
<dbReference type="EMBL" id="JAACNH010000006">
    <property type="protein sequence ID" value="KAG8440878.1"/>
    <property type="molecule type" value="Genomic_DNA"/>
</dbReference>
<comment type="caution">
    <text evidence="1">The sequence shown here is derived from an EMBL/GenBank/DDBJ whole genome shotgun (WGS) entry which is preliminary data.</text>
</comment>
<evidence type="ECO:0000313" key="1">
    <source>
        <dbReference type="EMBL" id="KAG8440878.1"/>
    </source>
</evidence>
<evidence type="ECO:0000313" key="2">
    <source>
        <dbReference type="Proteomes" id="UP000812440"/>
    </source>
</evidence>
<protein>
    <submittedName>
        <fullName evidence="1">Uncharacterized protein</fullName>
    </submittedName>
</protein>
<dbReference type="AlphaFoldDB" id="A0A8T2JBK5"/>
<proteinExistence type="predicted"/>
<reference evidence="1" key="1">
    <citation type="thesis" date="2020" institute="ProQuest LLC" country="789 East Eisenhower Parkway, Ann Arbor, MI, USA">
        <title>Comparative Genomics and Chromosome Evolution.</title>
        <authorList>
            <person name="Mudd A.B."/>
        </authorList>
    </citation>
    <scope>NUCLEOTIDE SEQUENCE</scope>
    <source>
        <strain evidence="1">Female2</strain>
        <tissue evidence="1">Blood</tissue>
    </source>
</reference>
<sequence>MHRMFQSYSSQSYSIVFHKRQKIHSLDLLARLKLSINKTEAKLKPATSMLFGRSVTPLFHQEGPFIAVENTVKTPKLVGYIWGICTSTLS</sequence>
<accession>A0A8T2JBK5</accession>
<dbReference type="Proteomes" id="UP000812440">
    <property type="component" value="Chromosome 3"/>
</dbReference>
<keyword evidence="2" id="KW-1185">Reference proteome</keyword>